<dbReference type="EMBL" id="JBHSHB010000024">
    <property type="protein sequence ID" value="MFC4691374.1"/>
    <property type="molecule type" value="Genomic_DNA"/>
</dbReference>
<dbReference type="PROSITE" id="PS51257">
    <property type="entry name" value="PROKAR_LIPOPROTEIN"/>
    <property type="match status" value="1"/>
</dbReference>
<feature type="chain" id="PRO_5046792080" evidence="1">
    <location>
        <begin position="25"/>
        <end position="168"/>
    </location>
</feature>
<gene>
    <name evidence="2" type="ORF">ACFO5T_13125</name>
</gene>
<organism evidence="2 3">
    <name type="scientific">Dokdonia genika</name>
    <dbReference type="NCBI Taxonomy" id="308113"/>
    <lineage>
        <taxon>Bacteria</taxon>
        <taxon>Pseudomonadati</taxon>
        <taxon>Bacteroidota</taxon>
        <taxon>Flavobacteriia</taxon>
        <taxon>Flavobacteriales</taxon>
        <taxon>Flavobacteriaceae</taxon>
        <taxon>Dokdonia</taxon>
    </lineage>
</organism>
<evidence type="ECO:0000313" key="2">
    <source>
        <dbReference type="EMBL" id="MFC4691374.1"/>
    </source>
</evidence>
<accession>A0ABV9LBB2</accession>
<name>A0ABV9LBB2_9FLAO</name>
<sequence>MMQKYIYYAALSCLLAFTSCSVEETVPNNTLGNENGFQYNSVAYITDMVYVTPEGDVILTSNNLTDDGSANDVDAAVFKTTANSLIEKSYYVGGDLTNFVTVANGNLNQGEVTDGEFIIDEEIVSSGFFRIVSLDRNKKEIHIIFEFQRTDGELVAGSFNGNYALSTF</sequence>
<evidence type="ECO:0000313" key="3">
    <source>
        <dbReference type="Proteomes" id="UP001595878"/>
    </source>
</evidence>
<proteinExistence type="predicted"/>
<dbReference type="Proteomes" id="UP001595878">
    <property type="component" value="Unassembled WGS sequence"/>
</dbReference>
<feature type="signal peptide" evidence="1">
    <location>
        <begin position="1"/>
        <end position="24"/>
    </location>
</feature>
<dbReference type="RefSeq" id="WP_380035189.1">
    <property type="nucleotide sequence ID" value="NZ_JBHSHB010000024.1"/>
</dbReference>
<keyword evidence="3" id="KW-1185">Reference proteome</keyword>
<keyword evidence="1" id="KW-0732">Signal</keyword>
<protein>
    <submittedName>
        <fullName evidence="2">Uncharacterized protein</fullName>
    </submittedName>
</protein>
<evidence type="ECO:0000256" key="1">
    <source>
        <dbReference type="SAM" id="SignalP"/>
    </source>
</evidence>
<comment type="caution">
    <text evidence="2">The sequence shown here is derived from an EMBL/GenBank/DDBJ whole genome shotgun (WGS) entry which is preliminary data.</text>
</comment>
<reference evidence="3" key="1">
    <citation type="journal article" date="2019" name="Int. J. Syst. Evol. Microbiol.">
        <title>The Global Catalogue of Microorganisms (GCM) 10K type strain sequencing project: providing services to taxonomists for standard genome sequencing and annotation.</title>
        <authorList>
            <consortium name="The Broad Institute Genomics Platform"/>
            <consortium name="The Broad Institute Genome Sequencing Center for Infectious Disease"/>
            <person name="Wu L."/>
            <person name="Ma J."/>
        </authorList>
    </citation>
    <scope>NUCLEOTIDE SEQUENCE [LARGE SCALE GENOMIC DNA]</scope>
    <source>
        <strain evidence="3">CGMCC 4.7427</strain>
    </source>
</reference>